<proteinExistence type="predicted"/>
<dbReference type="PANTHER" id="PTHR18964">
    <property type="entry name" value="ROK (REPRESSOR, ORF, KINASE) FAMILY"/>
    <property type="match status" value="1"/>
</dbReference>
<accession>A0A3L0W367</accession>
<evidence type="ECO:0000313" key="2">
    <source>
        <dbReference type="EMBL" id="MHO03435.1"/>
    </source>
</evidence>
<dbReference type="Pfam" id="PF00480">
    <property type="entry name" value="ROK"/>
    <property type="match status" value="1"/>
</dbReference>
<gene>
    <name evidence="2" type="ORF">D9F05_03450</name>
</gene>
<comment type="caution">
    <text evidence="2">The sequence shown here is derived from an EMBL/GenBank/DDBJ whole genome shotgun (WGS) entry which is preliminary data.</text>
</comment>
<dbReference type="PANTHER" id="PTHR18964:SF174">
    <property type="entry name" value="D-ALLOSE KINASE-RELATED"/>
    <property type="match status" value="1"/>
</dbReference>
<dbReference type="AlphaFoldDB" id="A0A3L0W367"/>
<dbReference type="Gene3D" id="3.30.420.40">
    <property type="match status" value="2"/>
</dbReference>
<sequence length="309" mass="32535">MLRLGLDIGGTKIEAQLLDSQGVSLLCKRIATPTTGYRDFLAAITDLVNEIRQELDGTFTIGIGLPGAISPQTGRIKNANCLFLNGQDLKGDLTRVLGQPVWLANDADCFTLSEAVDGAGDAGRLVFGIILGTGCGGGLVVNRQLIVGPNAITGEWGHNPLPGYDPAQDGPSQPCYCGRHNCIERFISGTGFAGRFVERHGRSLSPRGIITAAAEGDHQALAHYGHFIQALARSVASLINVLDPDVIVLGGGLSNIDLLYRDLPRALDPYLFSDGCITPIVPARHGDSSGVRGAAWLPSCAEGIATWAI</sequence>
<name>A0A3L0W367_ECOLX</name>
<dbReference type="CDD" id="cd24066">
    <property type="entry name" value="ASKHA_NBD_ROK_EcFRK-like"/>
    <property type="match status" value="1"/>
</dbReference>
<dbReference type="InterPro" id="IPR049874">
    <property type="entry name" value="ROK_cs"/>
</dbReference>
<dbReference type="InterPro" id="IPR043129">
    <property type="entry name" value="ATPase_NBD"/>
</dbReference>
<dbReference type="EMBL" id="RNRV01000004">
    <property type="protein sequence ID" value="MHO03435.1"/>
    <property type="molecule type" value="Genomic_DNA"/>
</dbReference>
<organism evidence="2">
    <name type="scientific">Escherichia coli</name>
    <dbReference type="NCBI Taxonomy" id="562"/>
    <lineage>
        <taxon>Bacteria</taxon>
        <taxon>Pseudomonadati</taxon>
        <taxon>Pseudomonadota</taxon>
        <taxon>Gammaproteobacteria</taxon>
        <taxon>Enterobacterales</taxon>
        <taxon>Enterobacteriaceae</taxon>
        <taxon>Escherichia</taxon>
    </lineage>
</organism>
<dbReference type="SUPFAM" id="SSF53067">
    <property type="entry name" value="Actin-like ATPase domain"/>
    <property type="match status" value="1"/>
</dbReference>
<evidence type="ECO:0000256" key="1">
    <source>
        <dbReference type="ARBA" id="ARBA00023277"/>
    </source>
</evidence>
<reference evidence="2" key="1">
    <citation type="submission" date="2018-10" db="EMBL/GenBank/DDBJ databases">
        <authorList>
            <consortium name="NARMS: The National Antimicrobial Resistance Monitoring System"/>
        </authorList>
    </citation>
    <scope>NUCLEOTIDE SEQUENCE [LARGE SCALE GENOMIC DNA]</scope>
    <source>
        <strain evidence="2">CVM N17EC0388</strain>
    </source>
</reference>
<keyword evidence="1" id="KW-0119">Carbohydrate metabolism</keyword>
<protein>
    <submittedName>
        <fullName evidence="2">ROK family protein</fullName>
    </submittedName>
</protein>
<dbReference type="GO" id="GO:0004396">
    <property type="term" value="F:hexokinase activity"/>
    <property type="evidence" value="ECO:0007669"/>
    <property type="project" value="TreeGrafter"/>
</dbReference>
<dbReference type="PROSITE" id="PS01125">
    <property type="entry name" value="ROK"/>
    <property type="match status" value="1"/>
</dbReference>
<dbReference type="InterPro" id="IPR000600">
    <property type="entry name" value="ROK"/>
</dbReference>